<evidence type="ECO:0000313" key="6">
    <source>
        <dbReference type="EMBL" id="EGL81950.1"/>
    </source>
</evidence>
<keyword evidence="6" id="KW-0223">Dioxygenase</keyword>
<keyword evidence="4" id="KW-0288">FMN</keyword>
<dbReference type="InterPro" id="IPR013785">
    <property type="entry name" value="Aldolase_TIM"/>
</dbReference>
<dbReference type="SUPFAM" id="SSF51412">
    <property type="entry name" value="Inosine monophosphate dehydrogenase (IMPDH)"/>
    <property type="match status" value="1"/>
</dbReference>
<evidence type="ECO:0000313" key="9">
    <source>
        <dbReference type="Proteomes" id="UP000825179"/>
    </source>
</evidence>
<comment type="function">
    <text evidence="1">Nitronate monooxygenase that uses molecular oxygen to catalyze the oxidative denitrification of alkyl nitronates. Acts on propionate 3-nitronate (P3N), the presumed physiological substrate. Probably functions in the detoxification of P3N, a metabolic poison produced by plants and fungi as a defense mechanism.</text>
</comment>
<reference evidence="6 8" key="1">
    <citation type="journal article" date="2011" name="J. Bacteriol.">
        <title>Draft genome sequence of the thermoalkaliphilic Caldalkalibacillus thermarum strain TA2.A1.</title>
        <authorList>
            <person name="Kalamorz F."/>
            <person name="Keis S."/>
            <person name="McMillan D.G."/>
            <person name="Olsson K."/>
            <person name="Stanton J.A."/>
            <person name="Stockwell P."/>
            <person name="Black M.A."/>
            <person name="Klingeman D.M."/>
            <person name="Land M.L."/>
            <person name="Han C.S."/>
            <person name="Martin S.L."/>
            <person name="Becher S.A."/>
            <person name="Peddie C.J."/>
            <person name="Morgan H.W."/>
            <person name="Matthies D."/>
            <person name="Preiss L."/>
            <person name="Meier T."/>
            <person name="Brown S.D."/>
            <person name="Cook G.M."/>
        </authorList>
    </citation>
    <scope>NUCLEOTIDE SEQUENCE [LARGE SCALE GENOMIC DNA]</scope>
    <source>
        <strain evidence="6 8">TA2.A1</strain>
    </source>
</reference>
<dbReference type="EMBL" id="CP082237">
    <property type="protein sequence ID" value="QZT34477.1"/>
    <property type="molecule type" value="Genomic_DNA"/>
</dbReference>
<dbReference type="Proteomes" id="UP000825179">
    <property type="component" value="Chromosome"/>
</dbReference>
<dbReference type="RefSeq" id="WP_007505855.1">
    <property type="nucleotide sequence ID" value="NZ_AFCE01000158.1"/>
</dbReference>
<sequence length="334" mass="35833">MISKETWCSKLASHLSPLKLRYPFIQGGMGNISPPELCAAVSRAGGLGQIGAGSLPVGEVEAKVKKVLDLLGDRYEYGLNVPLSVHPDIQGVMDLILAYKIPVVSLSAGNPQPWAERLKAEGIKVMVVVSTVRQAKKAEEAGADVIVAEGFEAAGKNSPKELTTMTLIPQVARAVSCPVVAAGGIGDGRGFLAALALGARGVQMGTRLIATMEAHVHEHYQQALLESGDEDTLVVGRRYGRVTRLLKTPYAERIAQAERNGMEEHEFLRKLDEESHYRGAILGQLDQGHVNAGQISGAIDRIVTVQELFESMVDEAYQALGALSLGEFSGEERR</sequence>
<dbReference type="Gene3D" id="3.20.20.70">
    <property type="entry name" value="Aldolase class I"/>
    <property type="match status" value="1"/>
</dbReference>
<dbReference type="Pfam" id="PF03060">
    <property type="entry name" value="NMO"/>
    <property type="match status" value="1"/>
</dbReference>
<dbReference type="AlphaFoldDB" id="F5L9G3"/>
<evidence type="ECO:0000256" key="3">
    <source>
        <dbReference type="ARBA" id="ARBA00022630"/>
    </source>
</evidence>
<dbReference type="GO" id="GO:0018580">
    <property type="term" value="F:nitronate monooxygenase activity"/>
    <property type="evidence" value="ECO:0007669"/>
    <property type="project" value="InterPro"/>
</dbReference>
<dbReference type="GO" id="GO:0051213">
    <property type="term" value="F:dioxygenase activity"/>
    <property type="evidence" value="ECO:0007669"/>
    <property type="project" value="UniProtKB-KW"/>
</dbReference>
<organism evidence="6 8">
    <name type="scientific">Caldalkalibacillus thermarum (strain TA2.A1)</name>
    <dbReference type="NCBI Taxonomy" id="986075"/>
    <lineage>
        <taxon>Bacteria</taxon>
        <taxon>Bacillati</taxon>
        <taxon>Bacillota</taxon>
        <taxon>Bacilli</taxon>
        <taxon>Bacillales</taxon>
        <taxon>Bacillaceae</taxon>
        <taxon>Caldalkalibacillus</taxon>
    </lineage>
</organism>
<proteinExistence type="predicted"/>
<dbReference type="eggNOG" id="COG2070">
    <property type="taxonomic scope" value="Bacteria"/>
</dbReference>
<evidence type="ECO:0000256" key="1">
    <source>
        <dbReference type="ARBA" id="ARBA00003535"/>
    </source>
</evidence>
<dbReference type="Proteomes" id="UP000010716">
    <property type="component" value="Unassembled WGS sequence"/>
</dbReference>
<evidence type="ECO:0000256" key="4">
    <source>
        <dbReference type="ARBA" id="ARBA00022643"/>
    </source>
</evidence>
<keyword evidence="7" id="KW-0503">Monooxygenase</keyword>
<accession>F5L9G3</accession>
<dbReference type="PANTHER" id="PTHR32332:SF20">
    <property type="entry name" value="2-NITROPROPANE DIOXYGENASE-LIKE PROTEIN"/>
    <property type="match status" value="1"/>
</dbReference>
<protein>
    <recommendedName>
        <fullName evidence="2">Probable nitronate monooxygenase</fullName>
    </recommendedName>
</protein>
<evidence type="ECO:0000256" key="5">
    <source>
        <dbReference type="ARBA" id="ARBA00023002"/>
    </source>
</evidence>
<keyword evidence="5" id="KW-0560">Oxidoreductase</keyword>
<reference evidence="7" key="3">
    <citation type="submission" date="2021-08" db="EMBL/GenBank/DDBJ databases">
        <authorList>
            <person name="de Jong S."/>
            <person name="van den Broek M."/>
            <person name="Merkel A."/>
            <person name="de la Torre Cortes P."/>
            <person name="Kalamorz F."/>
            <person name="Cook G."/>
            <person name="van Loosdrecht M."/>
            <person name="McMillan D."/>
        </authorList>
    </citation>
    <scope>NUCLEOTIDE SEQUENCE</scope>
    <source>
        <strain evidence="7">TA2.A1</strain>
    </source>
</reference>
<keyword evidence="3" id="KW-0285">Flavoprotein</keyword>
<dbReference type="CDD" id="cd04730">
    <property type="entry name" value="NPD_like"/>
    <property type="match status" value="1"/>
</dbReference>
<reference evidence="7 9" key="2">
    <citation type="journal article" date="2020" name="Extremophiles">
        <title>Genomic analysis of Caldalkalibacillus thermarum TA2.A1 reveals aerobic alkaliphilic metabolism and evolutionary hallmarks linking alkaliphilic bacteria and plant life.</title>
        <authorList>
            <person name="de Jong S.I."/>
            <person name="van den Broek M.A."/>
            <person name="Merkel A.Y."/>
            <person name="de la Torre Cortes P."/>
            <person name="Kalamorz F."/>
            <person name="Cook G.M."/>
            <person name="van Loosdrecht M.C.M."/>
            <person name="McMillan D.G.G."/>
        </authorList>
    </citation>
    <scope>NUCLEOTIDE SEQUENCE [LARGE SCALE GENOMIC DNA]</scope>
    <source>
        <strain evidence="7 9">TA2.A1</strain>
    </source>
</reference>
<dbReference type="PANTHER" id="PTHR32332">
    <property type="entry name" value="2-NITROPROPANE DIOXYGENASE"/>
    <property type="match status" value="1"/>
</dbReference>
<evidence type="ECO:0000313" key="7">
    <source>
        <dbReference type="EMBL" id="QZT34477.1"/>
    </source>
</evidence>
<keyword evidence="9" id="KW-1185">Reference proteome</keyword>
<dbReference type="EMBL" id="AFCE01000158">
    <property type="protein sequence ID" value="EGL81950.1"/>
    <property type="molecule type" value="Genomic_DNA"/>
</dbReference>
<dbReference type="KEGG" id="cthu:HUR95_03560"/>
<dbReference type="OrthoDB" id="9778912at2"/>
<evidence type="ECO:0000256" key="2">
    <source>
        <dbReference type="ARBA" id="ARBA00013457"/>
    </source>
</evidence>
<name>F5L9G3_CALTT</name>
<evidence type="ECO:0000313" key="8">
    <source>
        <dbReference type="Proteomes" id="UP000010716"/>
    </source>
</evidence>
<gene>
    <name evidence="6" type="ORF">CathTA2_2467</name>
    <name evidence="7" type="ORF">HUR95_03560</name>
</gene>
<dbReference type="InterPro" id="IPR004136">
    <property type="entry name" value="NMO"/>
</dbReference>